<feature type="transmembrane region" description="Helical" evidence="1">
    <location>
        <begin position="45"/>
        <end position="78"/>
    </location>
</feature>
<sequence length="206" mass="24013">MQQPNQRGFRQAQGASPLAIRTKKNQLSSETYVRMALTEVWKREWWYALIPLVVLLLPAIFVFSWWWVVAAGLVTLLFVVLRSAQVQALAQHEQSKALFERVNFEIDQRYVLMKLNDKQGMNIPWEMIDRVHFKDAAYQLYLKTPENAEMPTGWRGWVARTFQVPMFLYIPTRIFNSPNDLKLFESMLRRKNLLPAEVKAAPTAAA</sequence>
<accession>A0A5D6V090</accession>
<evidence type="ECO:0008006" key="4">
    <source>
        <dbReference type="Google" id="ProtNLM"/>
    </source>
</evidence>
<organism evidence="2 3">
    <name type="scientific">Hymenobacter lutimineralis</name>
    <dbReference type="NCBI Taxonomy" id="2606448"/>
    <lineage>
        <taxon>Bacteria</taxon>
        <taxon>Pseudomonadati</taxon>
        <taxon>Bacteroidota</taxon>
        <taxon>Cytophagia</taxon>
        <taxon>Cytophagales</taxon>
        <taxon>Hymenobacteraceae</taxon>
        <taxon>Hymenobacter</taxon>
    </lineage>
</organism>
<keyword evidence="1" id="KW-0472">Membrane</keyword>
<keyword evidence="3" id="KW-1185">Reference proteome</keyword>
<evidence type="ECO:0000313" key="3">
    <source>
        <dbReference type="Proteomes" id="UP000322791"/>
    </source>
</evidence>
<gene>
    <name evidence="2" type="ORF">FY528_10720</name>
</gene>
<proteinExistence type="predicted"/>
<keyword evidence="1" id="KW-1133">Transmembrane helix</keyword>
<reference evidence="2 3" key="1">
    <citation type="submission" date="2019-08" db="EMBL/GenBank/DDBJ databases">
        <authorList>
            <person name="Seo M.-J."/>
        </authorList>
    </citation>
    <scope>NUCLEOTIDE SEQUENCE [LARGE SCALE GENOMIC DNA]</scope>
    <source>
        <strain evidence="2 3">KIGAM108</strain>
    </source>
</reference>
<dbReference type="AlphaFoldDB" id="A0A5D6V090"/>
<keyword evidence="1" id="KW-0812">Transmembrane</keyword>
<dbReference type="RefSeq" id="WP_149071008.1">
    <property type="nucleotide sequence ID" value="NZ_VTHL01000010.1"/>
</dbReference>
<dbReference type="Proteomes" id="UP000322791">
    <property type="component" value="Unassembled WGS sequence"/>
</dbReference>
<protein>
    <recommendedName>
        <fullName evidence="4">YcxB family protein</fullName>
    </recommendedName>
</protein>
<dbReference type="EMBL" id="VTHL01000010">
    <property type="protein sequence ID" value="TYZ09213.1"/>
    <property type="molecule type" value="Genomic_DNA"/>
</dbReference>
<evidence type="ECO:0000313" key="2">
    <source>
        <dbReference type="EMBL" id="TYZ09213.1"/>
    </source>
</evidence>
<comment type="caution">
    <text evidence="2">The sequence shown here is derived from an EMBL/GenBank/DDBJ whole genome shotgun (WGS) entry which is preliminary data.</text>
</comment>
<name>A0A5D6V090_9BACT</name>
<evidence type="ECO:0000256" key="1">
    <source>
        <dbReference type="SAM" id="Phobius"/>
    </source>
</evidence>